<dbReference type="Proteomes" id="UP001207116">
    <property type="component" value="Unassembled WGS sequence"/>
</dbReference>
<dbReference type="InterPro" id="IPR029063">
    <property type="entry name" value="SAM-dependent_MTases_sf"/>
</dbReference>
<dbReference type="Pfam" id="PF13847">
    <property type="entry name" value="Methyltransf_31"/>
    <property type="match status" value="1"/>
</dbReference>
<protein>
    <submittedName>
        <fullName evidence="3">Methyltransferase domain-containing protein</fullName>
    </submittedName>
</protein>
<dbReference type="InterPro" id="IPR050723">
    <property type="entry name" value="CFA/CMAS"/>
</dbReference>
<dbReference type="GO" id="GO:0032259">
    <property type="term" value="P:methylation"/>
    <property type="evidence" value="ECO:0007669"/>
    <property type="project" value="UniProtKB-KW"/>
</dbReference>
<dbReference type="AlphaFoldDB" id="A0AAE3SNJ7"/>
<evidence type="ECO:0000313" key="3">
    <source>
        <dbReference type="EMBL" id="MCX2719610.1"/>
    </source>
</evidence>
<dbReference type="SUPFAM" id="SSF53335">
    <property type="entry name" value="S-adenosyl-L-methionine-dependent methyltransferases"/>
    <property type="match status" value="1"/>
</dbReference>
<evidence type="ECO:0000256" key="1">
    <source>
        <dbReference type="SAM" id="SignalP"/>
    </source>
</evidence>
<dbReference type="CDD" id="cd02440">
    <property type="entry name" value="AdoMet_MTases"/>
    <property type="match status" value="1"/>
</dbReference>
<dbReference type="PANTHER" id="PTHR43667">
    <property type="entry name" value="CYCLOPROPANE-FATTY-ACYL-PHOSPHOLIPID SYNTHASE"/>
    <property type="match status" value="1"/>
</dbReference>
<reference evidence="3" key="1">
    <citation type="submission" date="2022-11" db="EMBL/GenBank/DDBJ databases">
        <title>The characterization of three novel Bacteroidetes species and genomic analysis of their roles in tidal elemental geochemical cycles.</title>
        <authorList>
            <person name="Ma K.-J."/>
        </authorList>
    </citation>
    <scope>NUCLEOTIDE SEQUENCE</scope>
    <source>
        <strain evidence="3">M415</strain>
    </source>
</reference>
<evidence type="ECO:0000313" key="4">
    <source>
        <dbReference type="Proteomes" id="UP001207116"/>
    </source>
</evidence>
<keyword evidence="1" id="KW-0732">Signal</keyword>
<organism evidence="3 4">
    <name type="scientific">Lentiprolixibacter aurantiacus</name>
    <dbReference type="NCBI Taxonomy" id="2993939"/>
    <lineage>
        <taxon>Bacteria</taxon>
        <taxon>Pseudomonadati</taxon>
        <taxon>Bacteroidota</taxon>
        <taxon>Flavobacteriia</taxon>
        <taxon>Flavobacteriales</taxon>
        <taxon>Flavobacteriaceae</taxon>
        <taxon>Lentiprolixibacter</taxon>
    </lineage>
</organism>
<dbReference type="GO" id="GO:0008168">
    <property type="term" value="F:methyltransferase activity"/>
    <property type="evidence" value="ECO:0007669"/>
    <property type="project" value="UniProtKB-KW"/>
</dbReference>
<proteinExistence type="predicted"/>
<dbReference type="Gene3D" id="3.40.50.150">
    <property type="entry name" value="Vaccinia Virus protein VP39"/>
    <property type="match status" value="1"/>
</dbReference>
<keyword evidence="3" id="KW-0489">Methyltransferase</keyword>
<accession>A0AAE3SNJ7</accession>
<feature type="signal peptide" evidence="1">
    <location>
        <begin position="1"/>
        <end position="24"/>
    </location>
</feature>
<keyword evidence="3" id="KW-0808">Transferase</keyword>
<dbReference type="RefSeq" id="WP_266012365.1">
    <property type="nucleotide sequence ID" value="NZ_JAPFQP010000002.1"/>
</dbReference>
<sequence>MKYSSKTLLILLLLCTIASGQYQEADWDYRDQWMDVDRIFRMAGITPGDHVADIGCHEGYLSMHLARTVGKSGQVYSVDVRQDRLETLEENARSRDLTNIRTILGDYDNPHLPKAILDVVLIVDTYHEMKSYMTVLEHVKKALKPEGRILILEKLKAHARNKSREEQVRSHTLSSKYVKRELKEAGFEIVTEIGDLGKWEEENDKTMWLVVASKM</sequence>
<evidence type="ECO:0000259" key="2">
    <source>
        <dbReference type="Pfam" id="PF13847"/>
    </source>
</evidence>
<feature type="domain" description="Methyltransferase" evidence="2">
    <location>
        <begin position="46"/>
        <end position="186"/>
    </location>
</feature>
<dbReference type="EMBL" id="JAPFQP010000002">
    <property type="protein sequence ID" value="MCX2719610.1"/>
    <property type="molecule type" value="Genomic_DNA"/>
</dbReference>
<feature type="chain" id="PRO_5042172222" evidence="1">
    <location>
        <begin position="25"/>
        <end position="215"/>
    </location>
</feature>
<gene>
    <name evidence="3" type="ORF">OO016_08350</name>
</gene>
<dbReference type="PANTHER" id="PTHR43667:SF2">
    <property type="entry name" value="FATTY ACID C-METHYL TRANSFERASE"/>
    <property type="match status" value="1"/>
</dbReference>
<name>A0AAE3SNJ7_9FLAO</name>
<comment type="caution">
    <text evidence="3">The sequence shown here is derived from an EMBL/GenBank/DDBJ whole genome shotgun (WGS) entry which is preliminary data.</text>
</comment>
<dbReference type="InterPro" id="IPR025714">
    <property type="entry name" value="Methyltranfer_dom"/>
</dbReference>
<keyword evidence="4" id="KW-1185">Reference proteome</keyword>